<feature type="domain" description="Chromatin assembly factor 1 subunit A dimerization" evidence="2">
    <location>
        <begin position="364"/>
        <end position="436"/>
    </location>
</feature>
<dbReference type="AlphaFoldDB" id="A0A836LJ25"/>
<feature type="region of interest" description="Disordered" evidence="1">
    <location>
        <begin position="92"/>
        <end position="135"/>
    </location>
</feature>
<feature type="region of interest" description="Disordered" evidence="1">
    <location>
        <begin position="416"/>
        <end position="450"/>
    </location>
</feature>
<organism evidence="3 4">
    <name type="scientific">Porcisia hertigi</name>
    <dbReference type="NCBI Taxonomy" id="2761500"/>
    <lineage>
        <taxon>Eukaryota</taxon>
        <taxon>Discoba</taxon>
        <taxon>Euglenozoa</taxon>
        <taxon>Kinetoplastea</taxon>
        <taxon>Metakinetoplastina</taxon>
        <taxon>Trypanosomatida</taxon>
        <taxon>Trypanosomatidae</taxon>
        <taxon>Leishmaniinae</taxon>
        <taxon>Porcisia</taxon>
    </lineage>
</organism>
<dbReference type="OrthoDB" id="265314at2759"/>
<dbReference type="GeneID" id="94293630"/>
<accession>A0A836LJ25</accession>
<sequence>MDNVTELLKGLDPSRIDEALALLQSIKNNAAPQELGSKPVSSSGKSEAGPISSEPKPLQRAENVGCATPVPAELSAERASGMEVGEEDVPLASLGHVLSPEEKRKALGARKAQREAEKEARRRIKEEHATLIRSEMDGRKVVIDDEKESRRVLKDTERETRKAEREARRKAREEEQEAEREARHKAREAEKEALKIPKEAPNSLSLFGFMSSTVKVESDKKKLFTSFVQNKRVAPASLQFWLKPEDRVSRDEEASIVNLSSRATHHGARRDPEARRRNHIVDEESSLLHPPMCFHPDASTTVNVCVRDFSAMIEASNTQEVPARHLLRQCGCAFHAAVSDPYASFDNEVVFAGFFAIGYDPCQSRPPYFGTYNHLQEGSLNEAELLHMGRFPLRTGIPRLSNIDYEYDSGDDWDVMDGDEDIAASSSGDSDKDADMDSLDSSDLDFIDDEDDDSDCDIQRKVIEARQRRLHRLRSKDKLVPSYSGPFVGIPTDEHPLRGFDKLERFAPLSVTDFAKLLENQLHAFTSGCASIPGADDEGLSAEEVEAKRQRVLMEAALRNRREMTDTELKALQTIIAANSKVSTKMILAAFKEQQLCVGVARAEIERTIKRFYERRHRSLILRAEPWLPTDERLYARVSASKKPKLLREGSARGSTGDGAGRDDDNDEDADDDDDADDILEGPVDHITETTGDASARESHVGGESALGLAAPSETLEEAGHPTSSSRSSGEAKAEATVPKTKQMTLAALLAKENASTPIKSGKRTREDEQTEDQNGGVTSEDS</sequence>
<feature type="region of interest" description="Disordered" evidence="1">
    <location>
        <begin position="645"/>
        <end position="783"/>
    </location>
</feature>
<feature type="compositionally biased region" description="Basic and acidic residues" evidence="1">
    <location>
        <begin position="112"/>
        <end position="135"/>
    </location>
</feature>
<evidence type="ECO:0000256" key="1">
    <source>
        <dbReference type="SAM" id="MobiDB-lite"/>
    </source>
</evidence>
<feature type="compositionally biased region" description="Acidic residues" evidence="1">
    <location>
        <begin position="664"/>
        <end position="680"/>
    </location>
</feature>
<proteinExistence type="predicted"/>
<feature type="region of interest" description="Disordered" evidence="1">
    <location>
        <begin position="29"/>
        <end position="67"/>
    </location>
</feature>
<dbReference type="KEGG" id="phet:94293630"/>
<evidence type="ECO:0000313" key="3">
    <source>
        <dbReference type="EMBL" id="KAG5510293.1"/>
    </source>
</evidence>
<dbReference type="Proteomes" id="UP000674318">
    <property type="component" value="Chromosome 10"/>
</dbReference>
<keyword evidence="4" id="KW-1185">Reference proteome</keyword>
<evidence type="ECO:0000313" key="4">
    <source>
        <dbReference type="Proteomes" id="UP000674318"/>
    </source>
</evidence>
<feature type="compositionally biased region" description="Polar residues" evidence="1">
    <location>
        <begin position="773"/>
        <end position="783"/>
    </location>
</feature>
<evidence type="ECO:0000259" key="2">
    <source>
        <dbReference type="Pfam" id="PF12253"/>
    </source>
</evidence>
<dbReference type="InterPro" id="IPR022043">
    <property type="entry name" value="CAF1A_DD"/>
</dbReference>
<dbReference type="EMBL" id="JAFJZO010000010">
    <property type="protein sequence ID" value="KAG5510293.1"/>
    <property type="molecule type" value="Genomic_DNA"/>
</dbReference>
<reference evidence="3 4" key="1">
    <citation type="submission" date="2021-02" db="EMBL/GenBank/DDBJ databases">
        <title>Porcisia hertigi Genome sequencing and assembly.</title>
        <authorList>
            <person name="Almutairi H."/>
            <person name="Gatherer D."/>
        </authorList>
    </citation>
    <scope>NUCLEOTIDE SEQUENCE [LARGE SCALE GENOMIC DNA]</scope>
    <source>
        <strain evidence="3 4">C119</strain>
    </source>
</reference>
<protein>
    <recommendedName>
        <fullName evidence="2">Chromatin assembly factor 1 subunit A dimerization domain-containing protein</fullName>
    </recommendedName>
</protein>
<comment type="caution">
    <text evidence="3">The sequence shown here is derived from an EMBL/GenBank/DDBJ whole genome shotgun (WGS) entry which is preliminary data.</text>
</comment>
<name>A0A836LJ25_9TRYP</name>
<dbReference type="Pfam" id="PF12253">
    <property type="entry name" value="CAF1A_dimeriz"/>
    <property type="match status" value="1"/>
</dbReference>
<feature type="compositionally biased region" description="Acidic residues" evidence="1">
    <location>
        <begin position="436"/>
        <end position="450"/>
    </location>
</feature>
<dbReference type="RefSeq" id="XP_067759034.1">
    <property type="nucleotide sequence ID" value="XM_067903553.1"/>
</dbReference>
<gene>
    <name evidence="3" type="ORF">JKF63_07621</name>
</gene>
<feature type="region of interest" description="Disordered" evidence="1">
    <location>
        <begin position="147"/>
        <end position="193"/>
    </location>
</feature>